<evidence type="ECO:0000256" key="1">
    <source>
        <dbReference type="ARBA" id="ARBA00006767"/>
    </source>
</evidence>
<dbReference type="Proteomes" id="UP001075461">
    <property type="component" value="Unassembled WGS sequence"/>
</dbReference>
<dbReference type="EMBL" id="JAPXGP010000001">
    <property type="protein sequence ID" value="MCZ6161059.1"/>
    <property type="molecule type" value="Genomic_DNA"/>
</dbReference>
<keyword evidence="2 6" id="KW-0689">Ribosomal protein</keyword>
<dbReference type="PRINTS" id="PR00681">
    <property type="entry name" value="RIBOSOMALS1"/>
</dbReference>
<dbReference type="Pfam" id="PF00575">
    <property type="entry name" value="S1"/>
    <property type="match status" value="4"/>
</dbReference>
<dbReference type="GO" id="GO:0003729">
    <property type="term" value="F:mRNA binding"/>
    <property type="evidence" value="ECO:0007669"/>
    <property type="project" value="TreeGrafter"/>
</dbReference>
<organism evidence="6 7">
    <name type="scientific">Campylobacter ureolyticus</name>
    <dbReference type="NCBI Taxonomy" id="827"/>
    <lineage>
        <taxon>Bacteria</taxon>
        <taxon>Pseudomonadati</taxon>
        <taxon>Campylobacterota</taxon>
        <taxon>Epsilonproteobacteria</taxon>
        <taxon>Campylobacterales</taxon>
        <taxon>Campylobacteraceae</taxon>
        <taxon>Campylobacter</taxon>
    </lineage>
</organism>
<dbReference type="CDD" id="cd04465">
    <property type="entry name" value="S1_RPS1_repeat_ec2_hs2"/>
    <property type="match status" value="1"/>
</dbReference>
<feature type="domain" description="S1 motif" evidence="5">
    <location>
        <begin position="34"/>
        <end position="100"/>
    </location>
</feature>
<accession>A0A9Q4KQT5</accession>
<reference evidence="6" key="1">
    <citation type="submission" date="2022-12" db="EMBL/GenBank/DDBJ databases">
        <title>Species Delineation and Comparative Genomics within the Campylobacter ureolyticus Complex.</title>
        <authorList>
            <person name="Maki J."/>
            <person name="Howard M."/>
            <person name="Connelly S."/>
            <person name="Hardy D.J."/>
            <person name="Cameron A."/>
        </authorList>
    </citation>
    <scope>NUCLEOTIDE SEQUENCE</scope>
    <source>
        <strain evidence="6">URMC_786</strain>
    </source>
</reference>
<evidence type="ECO:0000313" key="7">
    <source>
        <dbReference type="Proteomes" id="UP001075461"/>
    </source>
</evidence>
<proteinExistence type="inferred from homology"/>
<dbReference type="GO" id="GO:0003735">
    <property type="term" value="F:structural constituent of ribosome"/>
    <property type="evidence" value="ECO:0007669"/>
    <property type="project" value="TreeGrafter"/>
</dbReference>
<feature type="domain" description="S1 motif" evidence="5">
    <location>
        <begin position="376"/>
        <end position="444"/>
    </location>
</feature>
<evidence type="ECO:0000256" key="2">
    <source>
        <dbReference type="ARBA" id="ARBA00022980"/>
    </source>
</evidence>
<evidence type="ECO:0000313" key="6">
    <source>
        <dbReference type="EMBL" id="MCZ6161059.1"/>
    </source>
</evidence>
<comment type="function">
    <text evidence="4">Binds mRNA; thus facilitating recognition of the initiation point. It is needed to translate mRNA with a short Shine-Dalgarno (SD) purine-rich sequence.</text>
</comment>
<dbReference type="InterPro" id="IPR003029">
    <property type="entry name" value="S1_domain"/>
</dbReference>
<dbReference type="PANTHER" id="PTHR10724">
    <property type="entry name" value="30S RIBOSOMAL PROTEIN S1"/>
    <property type="match status" value="1"/>
</dbReference>
<keyword evidence="3" id="KW-0687">Ribonucleoprotein</keyword>
<dbReference type="AlphaFoldDB" id="A0A9Q4KQT5"/>
<dbReference type="PROSITE" id="PS50126">
    <property type="entry name" value="S1"/>
    <property type="match status" value="6"/>
</dbReference>
<gene>
    <name evidence="6" type="ORF">O6B92_01675</name>
</gene>
<dbReference type="GO" id="GO:0006412">
    <property type="term" value="P:translation"/>
    <property type="evidence" value="ECO:0007669"/>
    <property type="project" value="TreeGrafter"/>
</dbReference>
<dbReference type="GO" id="GO:0022627">
    <property type="term" value="C:cytosolic small ribosomal subunit"/>
    <property type="evidence" value="ECO:0007669"/>
    <property type="project" value="TreeGrafter"/>
</dbReference>
<dbReference type="InterPro" id="IPR050437">
    <property type="entry name" value="Ribos_protein_bS1-like"/>
</dbReference>
<comment type="similarity">
    <text evidence="1">Belongs to the bacterial ribosomal protein bS1 family.</text>
</comment>
<name>A0A9Q4KQT5_9BACT</name>
<dbReference type="PANTHER" id="PTHR10724:SF7">
    <property type="entry name" value="SMALL RIBOSOMAL SUBUNIT PROTEIN BS1C"/>
    <property type="match status" value="1"/>
</dbReference>
<dbReference type="RefSeq" id="WP_269479547.1">
    <property type="nucleotide sequence ID" value="NZ_JAPXGH010000006.1"/>
</dbReference>
<sequence>MAEVNEKEVQNTIGEEFEDFESMLEESLEKTSGGGVTKGIVVAIKGEDIFVDVDRKTEGVLKAYEVTDKDGNITVKPGDEIEVIITGNRGGKPLVSFEKAKRIKKVAEFIENFDENNEVDVEVKIVSKNRGGYICVSKDGVEFFMPRSQSALRDSNSLIGKTYKARVFKIDKENSAILISRKKILDEERKVKKEVLDQISQTTDIIEGVVKKITTYGMFVDVGGVDGLVHYSEISYKGPVNPSTLFKEGDKVPVKVLSYDKEKKHLSLSIKAAMPDPWLELAESGLATGDVIKVVVNNIEPYGAFVDLGNDIEGFLHISEISWDKNIQNPKDFINEGDEIDVEVIEIDTEKRKLRVSLKNLLEKPFDEFKKNYKVGDVVKGSVVTVTKFGAFIKIGTVEGLLRNEDVSWDRNETCKDLLKVGDEIEVKITSIDTKEDKVSLSRKDLEDSPIAKYAASHKVGDIVKGTIRNIKDFGLFVELEEGVDALLRKEDISNIEDLKVGDEIESAIDYLDTKRNRIRLSVKRLSRQKERAVLNEINSENDDNVTIGDLIKEQLHN</sequence>
<evidence type="ECO:0000256" key="3">
    <source>
        <dbReference type="ARBA" id="ARBA00023274"/>
    </source>
</evidence>
<dbReference type="SUPFAM" id="SSF50249">
    <property type="entry name" value="Nucleic acid-binding proteins"/>
    <property type="match status" value="6"/>
</dbReference>
<feature type="domain" description="S1 motif" evidence="5">
    <location>
        <begin position="116"/>
        <end position="182"/>
    </location>
</feature>
<dbReference type="Gene3D" id="2.40.50.140">
    <property type="entry name" value="Nucleic acid-binding proteins"/>
    <property type="match status" value="5"/>
</dbReference>
<comment type="caution">
    <text evidence="6">The sequence shown here is derived from an EMBL/GenBank/DDBJ whole genome shotgun (WGS) entry which is preliminary data.</text>
</comment>
<dbReference type="InterPro" id="IPR012340">
    <property type="entry name" value="NA-bd_OB-fold"/>
</dbReference>
<dbReference type="SMART" id="SM00316">
    <property type="entry name" value="S1"/>
    <property type="match status" value="6"/>
</dbReference>
<feature type="domain" description="S1 motif" evidence="5">
    <location>
        <begin position="289"/>
        <end position="359"/>
    </location>
</feature>
<evidence type="ECO:0000259" key="5">
    <source>
        <dbReference type="PROSITE" id="PS50126"/>
    </source>
</evidence>
<dbReference type="FunFam" id="2.40.50.140:FF:000103">
    <property type="entry name" value="protein RRP5 homolog"/>
    <property type="match status" value="2"/>
</dbReference>
<feature type="domain" description="S1 motif" evidence="5">
    <location>
        <begin position="203"/>
        <end position="271"/>
    </location>
</feature>
<dbReference type="NCBIfam" id="NF004956">
    <property type="entry name" value="PRK06299.1-6"/>
    <property type="match status" value="1"/>
</dbReference>
<protein>
    <submittedName>
        <fullName evidence="6">30S ribosomal protein S1</fullName>
    </submittedName>
</protein>
<feature type="domain" description="S1 motif" evidence="5">
    <location>
        <begin position="461"/>
        <end position="524"/>
    </location>
</feature>
<dbReference type="InterPro" id="IPR035104">
    <property type="entry name" value="Ribosomal_protein_S1-like"/>
</dbReference>
<evidence type="ECO:0000256" key="4">
    <source>
        <dbReference type="ARBA" id="ARBA00025604"/>
    </source>
</evidence>